<proteinExistence type="predicted"/>
<dbReference type="PANTHER" id="PTHR35458">
    <property type="entry name" value="SLR0755 PROTEIN"/>
    <property type="match status" value="1"/>
</dbReference>
<accession>A0A2M7Q8U8</accession>
<dbReference type="Proteomes" id="UP000230363">
    <property type="component" value="Unassembled WGS sequence"/>
</dbReference>
<evidence type="ECO:0000313" key="2">
    <source>
        <dbReference type="EMBL" id="PIY59552.1"/>
    </source>
</evidence>
<dbReference type="GO" id="GO:0004540">
    <property type="term" value="F:RNA nuclease activity"/>
    <property type="evidence" value="ECO:0007669"/>
    <property type="project" value="InterPro"/>
</dbReference>
<dbReference type="InterPro" id="IPR021139">
    <property type="entry name" value="NYN"/>
</dbReference>
<dbReference type="InterPro" id="IPR047140">
    <property type="entry name" value="LabA"/>
</dbReference>
<evidence type="ECO:0000313" key="3">
    <source>
        <dbReference type="Proteomes" id="UP000230363"/>
    </source>
</evidence>
<evidence type="ECO:0000259" key="1">
    <source>
        <dbReference type="Pfam" id="PF01936"/>
    </source>
</evidence>
<dbReference type="AlphaFoldDB" id="A0A2M7Q8U8"/>
<gene>
    <name evidence="2" type="ORF">COY96_01180</name>
</gene>
<sequence>MPNITKQQALNKKEIIYAFIDSNNLYLGVKDQGWILDFARFRVYLKDKYNVVKAFLCIGYVKGNERLYKNLQEAGYICIFKPTLELPDGEIKGNVDAELVLHTMIHIQNFDKALIVTGDGDFHCLIEHLFEQKKLLVLMVPNHKKYSGLFKRVDFLPYIRFVADIKNKVEKKKDPNKDKTLSGRSFCS</sequence>
<dbReference type="Gene3D" id="3.40.50.1010">
    <property type="entry name" value="5'-nuclease"/>
    <property type="match status" value="1"/>
</dbReference>
<protein>
    <recommendedName>
        <fullName evidence="1">NYN domain-containing protein</fullName>
    </recommendedName>
</protein>
<comment type="caution">
    <text evidence="2">The sequence shown here is derived from an EMBL/GenBank/DDBJ whole genome shotgun (WGS) entry which is preliminary data.</text>
</comment>
<dbReference type="EMBL" id="PFKZ01000045">
    <property type="protein sequence ID" value="PIY59552.1"/>
    <property type="molecule type" value="Genomic_DNA"/>
</dbReference>
<name>A0A2M7Q8U8_9BACT</name>
<dbReference type="PANTHER" id="PTHR35458:SF2">
    <property type="entry name" value="SLR0755 PROTEIN"/>
    <property type="match status" value="1"/>
</dbReference>
<feature type="domain" description="NYN" evidence="1">
    <location>
        <begin position="19"/>
        <end position="141"/>
    </location>
</feature>
<organism evidence="2 3">
    <name type="scientific">Candidatus Wolfebacteria bacterium CG_4_10_14_0_8_um_filter_37_11</name>
    <dbReference type="NCBI Taxonomy" id="1975062"/>
    <lineage>
        <taxon>Bacteria</taxon>
        <taxon>Candidatus Wolfeibacteriota</taxon>
    </lineage>
</organism>
<reference evidence="3" key="1">
    <citation type="submission" date="2017-09" db="EMBL/GenBank/DDBJ databases">
        <title>Depth-based differentiation of microbial function through sediment-hosted aquifers and enrichment of novel symbionts in the deep terrestrial subsurface.</title>
        <authorList>
            <person name="Probst A.J."/>
            <person name="Ladd B."/>
            <person name="Jarett J.K."/>
            <person name="Geller-Mcgrath D.E."/>
            <person name="Sieber C.M.K."/>
            <person name="Emerson J.B."/>
            <person name="Anantharaman K."/>
            <person name="Thomas B.C."/>
            <person name="Malmstrom R."/>
            <person name="Stieglmeier M."/>
            <person name="Klingl A."/>
            <person name="Woyke T."/>
            <person name="Ryan C.M."/>
            <person name="Banfield J.F."/>
        </authorList>
    </citation>
    <scope>NUCLEOTIDE SEQUENCE [LARGE SCALE GENOMIC DNA]</scope>
</reference>
<dbReference type="Pfam" id="PF01936">
    <property type="entry name" value="NYN"/>
    <property type="match status" value="1"/>
</dbReference>